<feature type="transmembrane region" description="Helical" evidence="1">
    <location>
        <begin position="6"/>
        <end position="24"/>
    </location>
</feature>
<proteinExistence type="predicted"/>
<accession>A0A7C3YDF0</accession>
<keyword evidence="1" id="KW-0812">Transmembrane</keyword>
<gene>
    <name evidence="2" type="ORF">ENX77_07900</name>
</gene>
<dbReference type="EMBL" id="DTPI01000036">
    <property type="protein sequence ID" value="HGE67017.1"/>
    <property type="molecule type" value="Genomic_DNA"/>
</dbReference>
<organism evidence="2">
    <name type="scientific">Geoglobus ahangari</name>
    <dbReference type="NCBI Taxonomy" id="113653"/>
    <lineage>
        <taxon>Archaea</taxon>
        <taxon>Methanobacteriati</taxon>
        <taxon>Methanobacteriota</taxon>
        <taxon>Archaeoglobi</taxon>
        <taxon>Archaeoglobales</taxon>
        <taxon>Archaeoglobaceae</taxon>
        <taxon>Geoglobus</taxon>
    </lineage>
</organism>
<evidence type="ECO:0000313" key="2">
    <source>
        <dbReference type="EMBL" id="HGE67017.1"/>
    </source>
</evidence>
<dbReference type="AlphaFoldDB" id="A0A7C3YDF0"/>
<keyword evidence="1" id="KW-1133">Transmembrane helix</keyword>
<protein>
    <submittedName>
        <fullName evidence="2">Uncharacterized protein</fullName>
    </submittedName>
</protein>
<reference evidence="2" key="1">
    <citation type="journal article" date="2020" name="mSystems">
        <title>Genome- and Community-Level Interaction Insights into Carbon Utilization and Element Cycling Functions of Hydrothermarchaeota in Hydrothermal Sediment.</title>
        <authorList>
            <person name="Zhou Z."/>
            <person name="Liu Y."/>
            <person name="Xu W."/>
            <person name="Pan J."/>
            <person name="Luo Z.H."/>
            <person name="Li M."/>
        </authorList>
    </citation>
    <scope>NUCLEOTIDE SEQUENCE [LARGE SCALE GENOMIC DNA]</scope>
    <source>
        <strain evidence="2">SpSt-97</strain>
    </source>
</reference>
<evidence type="ECO:0000256" key="1">
    <source>
        <dbReference type="SAM" id="Phobius"/>
    </source>
</evidence>
<sequence length="66" mass="7288">MSWESMMVGKGWCSVFVGIAAYILRHLGIDAYSVGVDIWGAHAVLGIHESDIKRGWRSGVIEIRSL</sequence>
<comment type="caution">
    <text evidence="2">The sequence shown here is derived from an EMBL/GenBank/DDBJ whole genome shotgun (WGS) entry which is preliminary data.</text>
</comment>
<name>A0A7C3YDF0_9EURY</name>
<keyword evidence="1" id="KW-0472">Membrane</keyword>